<keyword evidence="2" id="KW-1185">Reference proteome</keyword>
<name>A0A5M3Z7H0_ASPTE</name>
<evidence type="ECO:0000313" key="1">
    <source>
        <dbReference type="EMBL" id="GFF18736.1"/>
    </source>
</evidence>
<evidence type="ECO:0000313" key="2">
    <source>
        <dbReference type="Proteomes" id="UP000452235"/>
    </source>
</evidence>
<accession>A0A5M3Z7H0</accession>
<dbReference type="OrthoDB" id="3538597at2759"/>
<gene>
    <name evidence="1" type="ORF">ATEIFO6365_0009009900</name>
</gene>
<dbReference type="EMBL" id="BLJY01000009">
    <property type="protein sequence ID" value="GFF18736.1"/>
    <property type="molecule type" value="Genomic_DNA"/>
</dbReference>
<dbReference type="AlphaFoldDB" id="A0A5M3Z7H0"/>
<reference evidence="1 2" key="1">
    <citation type="submission" date="2020-01" db="EMBL/GenBank/DDBJ databases">
        <title>Aspergillus terreus IFO 6365 whole genome shotgun sequence.</title>
        <authorList>
            <person name="Kanamasa S."/>
            <person name="Takahashi H."/>
        </authorList>
    </citation>
    <scope>NUCLEOTIDE SEQUENCE [LARGE SCALE GENOMIC DNA]</scope>
    <source>
        <strain evidence="1 2">IFO 6365</strain>
    </source>
</reference>
<organism evidence="1 2">
    <name type="scientific">Aspergillus terreus</name>
    <dbReference type="NCBI Taxonomy" id="33178"/>
    <lineage>
        <taxon>Eukaryota</taxon>
        <taxon>Fungi</taxon>
        <taxon>Dikarya</taxon>
        <taxon>Ascomycota</taxon>
        <taxon>Pezizomycotina</taxon>
        <taxon>Eurotiomycetes</taxon>
        <taxon>Eurotiomycetidae</taxon>
        <taxon>Eurotiales</taxon>
        <taxon>Aspergillaceae</taxon>
        <taxon>Aspergillus</taxon>
        <taxon>Aspergillus subgen. Circumdati</taxon>
    </lineage>
</organism>
<comment type="caution">
    <text evidence="1">The sequence shown here is derived from an EMBL/GenBank/DDBJ whole genome shotgun (WGS) entry which is preliminary data.</text>
</comment>
<proteinExistence type="predicted"/>
<dbReference type="VEuPathDB" id="FungiDB:ATEG_07495"/>
<protein>
    <submittedName>
        <fullName evidence="1">Uncharacterized protein</fullName>
    </submittedName>
</protein>
<sequence>MPPKIAKPVPDFLELTKKYGLKFEGPALPSQWPEQHKDTFEVVWNMKNLRFDELKESLSNTPDSDEHRLTQQRVVDALTLSMSANECRALWSNEETWKVNLTSKIFNTFDQDTRW</sequence>
<dbReference type="Proteomes" id="UP000452235">
    <property type="component" value="Unassembled WGS sequence"/>
</dbReference>